<gene>
    <name evidence="2" type="ORF">PPENT_87.1.T0010180</name>
</gene>
<dbReference type="Proteomes" id="UP000689195">
    <property type="component" value="Unassembled WGS sequence"/>
</dbReference>
<keyword evidence="1" id="KW-0812">Transmembrane</keyword>
<organism evidence="2 3">
    <name type="scientific">Paramecium pentaurelia</name>
    <dbReference type="NCBI Taxonomy" id="43138"/>
    <lineage>
        <taxon>Eukaryota</taxon>
        <taxon>Sar</taxon>
        <taxon>Alveolata</taxon>
        <taxon>Ciliophora</taxon>
        <taxon>Intramacronucleata</taxon>
        <taxon>Oligohymenophorea</taxon>
        <taxon>Peniculida</taxon>
        <taxon>Parameciidae</taxon>
        <taxon>Paramecium</taxon>
    </lineage>
</organism>
<protein>
    <recommendedName>
        <fullName evidence="4">Transmembrane protein</fullName>
    </recommendedName>
</protein>
<evidence type="ECO:0000313" key="2">
    <source>
        <dbReference type="EMBL" id="CAD8131582.1"/>
    </source>
</evidence>
<comment type="caution">
    <text evidence="2">The sequence shown here is derived from an EMBL/GenBank/DDBJ whole genome shotgun (WGS) entry which is preliminary data.</text>
</comment>
<accession>A0A8S1RW09</accession>
<keyword evidence="3" id="KW-1185">Reference proteome</keyword>
<proteinExistence type="predicted"/>
<keyword evidence="1" id="KW-1133">Transmembrane helix</keyword>
<keyword evidence="1" id="KW-0472">Membrane</keyword>
<dbReference type="AlphaFoldDB" id="A0A8S1RW09"/>
<reference evidence="2" key="1">
    <citation type="submission" date="2021-01" db="EMBL/GenBank/DDBJ databases">
        <authorList>
            <consortium name="Genoscope - CEA"/>
            <person name="William W."/>
        </authorList>
    </citation>
    <scope>NUCLEOTIDE SEQUENCE</scope>
</reference>
<name>A0A8S1RW09_9CILI</name>
<dbReference type="EMBL" id="CAJJDO010000001">
    <property type="protein sequence ID" value="CAD8131582.1"/>
    <property type="molecule type" value="Genomic_DNA"/>
</dbReference>
<evidence type="ECO:0000256" key="1">
    <source>
        <dbReference type="SAM" id="Phobius"/>
    </source>
</evidence>
<sequence>MQQDNQLQEAQIIEDIIIEDFQKVIISLTDAQVAINYFEDDPENPKILVFLNLVIQSLNQSKLNYQSIITKYSNLMTKIKLIKQHVKEICSEIKIQIKFNTIIDEYLSFFTNKILDQQIALEDKKQFNVSQKESSNVSDLLSSLPQEKWNHDIFISKEQIVASLLKRKGKLFLEMQMLWINTVTTKPKVEDYGKPLYLRASYKSDLIFFGVAVCLCIVVAYFMSQ</sequence>
<dbReference type="OrthoDB" id="291830at2759"/>
<evidence type="ECO:0000313" key="3">
    <source>
        <dbReference type="Proteomes" id="UP000689195"/>
    </source>
</evidence>
<evidence type="ECO:0008006" key="4">
    <source>
        <dbReference type="Google" id="ProtNLM"/>
    </source>
</evidence>
<feature type="transmembrane region" description="Helical" evidence="1">
    <location>
        <begin position="206"/>
        <end position="224"/>
    </location>
</feature>